<gene>
    <name evidence="1" type="ORF">NZD89_09260</name>
</gene>
<protein>
    <submittedName>
        <fullName evidence="1">Uncharacterized protein</fullName>
    </submittedName>
</protein>
<name>A0ABY6ZKU5_9BACL</name>
<reference evidence="1" key="1">
    <citation type="submission" date="2022-08" db="EMBL/GenBank/DDBJ databases">
        <title>Alicyclobacillus fastidiosus DSM 17978, complete genome.</title>
        <authorList>
            <person name="Wang Q."/>
            <person name="Cai R."/>
            <person name="Wang Z."/>
        </authorList>
    </citation>
    <scope>NUCLEOTIDE SEQUENCE</scope>
    <source>
        <strain evidence="1">DSM 17978</strain>
    </source>
</reference>
<dbReference type="RefSeq" id="WP_268007425.1">
    <property type="nucleotide sequence ID" value="NZ_BSUT01000001.1"/>
</dbReference>
<dbReference type="Proteomes" id="UP001164761">
    <property type="component" value="Chromosome"/>
</dbReference>
<organism evidence="1 2">
    <name type="scientific">Alicyclobacillus fastidiosus</name>
    <dbReference type="NCBI Taxonomy" id="392011"/>
    <lineage>
        <taxon>Bacteria</taxon>
        <taxon>Bacillati</taxon>
        <taxon>Bacillota</taxon>
        <taxon>Bacilli</taxon>
        <taxon>Bacillales</taxon>
        <taxon>Alicyclobacillaceae</taxon>
        <taxon>Alicyclobacillus</taxon>
    </lineage>
</organism>
<keyword evidence="2" id="KW-1185">Reference proteome</keyword>
<sequence length="59" mass="6471">MIKSRVYLANGEVVETARDAKEIRAKLQAATQAGDVYPEIIEGIWVNVNQVVMVAKVGQ</sequence>
<accession>A0ABY6ZKU5</accession>
<evidence type="ECO:0000313" key="1">
    <source>
        <dbReference type="EMBL" id="WAH43545.1"/>
    </source>
</evidence>
<dbReference type="EMBL" id="CP104067">
    <property type="protein sequence ID" value="WAH43545.1"/>
    <property type="molecule type" value="Genomic_DNA"/>
</dbReference>
<evidence type="ECO:0000313" key="2">
    <source>
        <dbReference type="Proteomes" id="UP001164761"/>
    </source>
</evidence>
<proteinExistence type="predicted"/>